<accession>A0ABT3HJ07</accession>
<dbReference type="GO" id="GO:0016301">
    <property type="term" value="F:kinase activity"/>
    <property type="evidence" value="ECO:0007669"/>
    <property type="project" value="UniProtKB-KW"/>
</dbReference>
<dbReference type="Pfam" id="PF06580">
    <property type="entry name" value="His_kinase"/>
    <property type="match status" value="1"/>
</dbReference>
<evidence type="ECO:0000313" key="7">
    <source>
        <dbReference type="Proteomes" id="UP001163719"/>
    </source>
</evidence>
<dbReference type="InterPro" id="IPR011990">
    <property type="entry name" value="TPR-like_helical_dom_sf"/>
</dbReference>
<dbReference type="Gene3D" id="3.30.565.10">
    <property type="entry name" value="Histidine kinase-like ATPase, C-terminal domain"/>
    <property type="match status" value="1"/>
</dbReference>
<keyword evidence="2" id="KW-0175">Coiled coil</keyword>
<dbReference type="Pfam" id="PF02518">
    <property type="entry name" value="HATPase_c"/>
    <property type="match status" value="1"/>
</dbReference>
<feature type="chain" id="PRO_5045053001" evidence="4">
    <location>
        <begin position="20"/>
        <end position="662"/>
    </location>
</feature>
<keyword evidence="1" id="KW-0802">TPR repeat</keyword>
<dbReference type="SUPFAM" id="SSF55874">
    <property type="entry name" value="ATPase domain of HSP90 chaperone/DNA topoisomerase II/histidine kinase"/>
    <property type="match status" value="1"/>
</dbReference>
<keyword evidence="3" id="KW-0812">Transmembrane</keyword>
<dbReference type="InterPro" id="IPR010559">
    <property type="entry name" value="Sig_transdc_His_kin_internal"/>
</dbReference>
<keyword evidence="6" id="KW-0808">Transferase</keyword>
<feature type="domain" description="Histidine kinase" evidence="5">
    <location>
        <begin position="555"/>
        <end position="650"/>
    </location>
</feature>
<dbReference type="InterPro" id="IPR019734">
    <property type="entry name" value="TPR_rpt"/>
</dbReference>
<evidence type="ECO:0000256" key="2">
    <source>
        <dbReference type="SAM" id="Coils"/>
    </source>
</evidence>
<dbReference type="PANTHER" id="PTHR34220">
    <property type="entry name" value="SENSOR HISTIDINE KINASE YPDA"/>
    <property type="match status" value="1"/>
</dbReference>
<dbReference type="Proteomes" id="UP001163719">
    <property type="component" value="Unassembled WGS sequence"/>
</dbReference>
<dbReference type="InterPro" id="IPR005467">
    <property type="entry name" value="His_kinase_dom"/>
</dbReference>
<protein>
    <submittedName>
        <fullName evidence="6">Histidine kinase</fullName>
    </submittedName>
</protein>
<feature type="coiled-coil region" evidence="2">
    <location>
        <begin position="434"/>
        <end position="461"/>
    </location>
</feature>
<name>A0ABT3HJ07_9FLAO</name>
<feature type="repeat" description="TPR" evidence="1">
    <location>
        <begin position="301"/>
        <end position="334"/>
    </location>
</feature>
<evidence type="ECO:0000256" key="3">
    <source>
        <dbReference type="SAM" id="Phobius"/>
    </source>
</evidence>
<dbReference type="PANTHER" id="PTHR34220:SF7">
    <property type="entry name" value="SENSOR HISTIDINE KINASE YPDA"/>
    <property type="match status" value="1"/>
</dbReference>
<evidence type="ECO:0000256" key="4">
    <source>
        <dbReference type="SAM" id="SignalP"/>
    </source>
</evidence>
<organism evidence="6 7">
    <name type="scientific">Chryseobacterium oryctis</name>
    <dbReference type="NCBI Taxonomy" id="2952618"/>
    <lineage>
        <taxon>Bacteria</taxon>
        <taxon>Pseudomonadati</taxon>
        <taxon>Bacteroidota</taxon>
        <taxon>Flavobacteriia</taxon>
        <taxon>Flavobacteriales</taxon>
        <taxon>Weeksellaceae</taxon>
        <taxon>Chryseobacterium group</taxon>
        <taxon>Chryseobacterium</taxon>
    </lineage>
</organism>
<keyword evidence="3" id="KW-0472">Membrane</keyword>
<dbReference type="InterPro" id="IPR036890">
    <property type="entry name" value="HATPase_C_sf"/>
</dbReference>
<evidence type="ECO:0000259" key="5">
    <source>
        <dbReference type="PROSITE" id="PS50109"/>
    </source>
</evidence>
<feature type="transmembrane region" description="Helical" evidence="3">
    <location>
        <begin position="414"/>
        <end position="432"/>
    </location>
</feature>
<evidence type="ECO:0000313" key="6">
    <source>
        <dbReference type="EMBL" id="MCW3159698.1"/>
    </source>
</evidence>
<dbReference type="InterPro" id="IPR050640">
    <property type="entry name" value="Bact_2-comp_sensor_kinase"/>
</dbReference>
<keyword evidence="6" id="KW-0418">Kinase</keyword>
<gene>
    <name evidence="6" type="ORF">OH806_00205</name>
</gene>
<dbReference type="RefSeq" id="WP_264741677.1">
    <property type="nucleotide sequence ID" value="NZ_JAPDHV010000001.1"/>
</dbReference>
<keyword evidence="4" id="KW-0732">Signal</keyword>
<feature type="repeat" description="TPR" evidence="1">
    <location>
        <begin position="67"/>
        <end position="100"/>
    </location>
</feature>
<dbReference type="Gene3D" id="1.25.40.10">
    <property type="entry name" value="Tetratricopeptide repeat domain"/>
    <property type="match status" value="3"/>
</dbReference>
<comment type="caution">
    <text evidence="6">The sequence shown here is derived from an EMBL/GenBank/DDBJ whole genome shotgun (WGS) entry which is preliminary data.</text>
</comment>
<proteinExistence type="predicted"/>
<evidence type="ECO:0000256" key="1">
    <source>
        <dbReference type="PROSITE-ProRule" id="PRU00339"/>
    </source>
</evidence>
<dbReference type="SMART" id="SM00028">
    <property type="entry name" value="TPR"/>
    <property type="match status" value="4"/>
</dbReference>
<feature type="signal peptide" evidence="4">
    <location>
        <begin position="1"/>
        <end position="19"/>
    </location>
</feature>
<keyword evidence="3" id="KW-1133">Transmembrane helix</keyword>
<dbReference type="EMBL" id="JAPDHV010000001">
    <property type="protein sequence ID" value="MCW3159698.1"/>
    <property type="molecule type" value="Genomic_DNA"/>
</dbReference>
<dbReference type="PROSITE" id="PS50109">
    <property type="entry name" value="HIS_KIN"/>
    <property type="match status" value="1"/>
</dbReference>
<reference evidence="6" key="1">
    <citation type="submission" date="2022-10" db="EMBL/GenBank/DDBJ databases">
        <title>Chryseobacterium babae sp. nov. isolated from the gut of the beetle Oryctes rhinoceros, and Chryseobacterium kimseyorum sp. nov., isolated from a stick insect rearing cage.</title>
        <authorList>
            <person name="Shelomi M."/>
            <person name="Han C.-J."/>
            <person name="Chen W.-M."/>
            <person name="Chen H.-K."/>
            <person name="Liaw S.-J."/>
            <person name="Muhle E."/>
            <person name="Clermont D."/>
        </authorList>
    </citation>
    <scope>NUCLEOTIDE SEQUENCE</scope>
    <source>
        <strain evidence="6">WLa1L2M3</strain>
    </source>
</reference>
<dbReference type="InterPro" id="IPR003594">
    <property type="entry name" value="HATPase_dom"/>
</dbReference>
<dbReference type="SUPFAM" id="SSF48452">
    <property type="entry name" value="TPR-like"/>
    <property type="match status" value="1"/>
</dbReference>
<sequence>MKKYLLTCFLFAFSNALIAQKSEIENIYRPYFNKFDSLNNAENGKAADVLKSIEKKNDFKINDTLKAMVFHSWGNYYLKKREYDKALQNLDKSLDLRIKLKLYASASVTMHNKSLVYQSANKIDSSMIFEDKAIELAKKGKYDKQLYINLVSKASKLQFKGDFLGSNKILFSIINKIKDVETKGTVHGNIAINYDQLGVKEKAEFYYKKTIYYLKQTKNPRFIWATYGNISDFYYSINKYELAKKYSDSIKLTATTDDALSYYHLTQSSALLGMKKYEEALLHINKSIELDKKLGDNYYLTDDIKNRGQLYMTLKNYPKAYEDFKKAREMSDYIEGVLTKRNVYRDYIHSYLMMHNKELGDDFTTFLKLNDSINNQANNKNFTELDVKYRTAEKDIKLKTQQLELEKERSNRNLAIGGIGFLVLLSAGGFLWNRNRQKRKEAEQKNTVLELQNNLQQMELSNLNKQLDPHEFKNLLLSLAPEIQETSPETYRKMAKLANLLKSSLSNSSVTESLENQLEQIEIYLNLEKNTLHFPLEYHIDNQATTENIQIPRLLLKNLVENSIKHGIKPKESGGKIDIRILEKENQLFISVEDNGTGRKNSPEKDTGIGISTYANLFKLLNEKNKNKALFEISDRPDGTTVNVSVPIHYDYQLNNTTLSKN</sequence>
<dbReference type="PROSITE" id="PS50005">
    <property type="entry name" value="TPR"/>
    <property type="match status" value="2"/>
</dbReference>
<keyword evidence="7" id="KW-1185">Reference proteome</keyword>